<organism evidence="1 2">
    <name type="scientific">Henosepilachna vigintioctopunctata</name>
    <dbReference type="NCBI Taxonomy" id="420089"/>
    <lineage>
        <taxon>Eukaryota</taxon>
        <taxon>Metazoa</taxon>
        <taxon>Ecdysozoa</taxon>
        <taxon>Arthropoda</taxon>
        <taxon>Hexapoda</taxon>
        <taxon>Insecta</taxon>
        <taxon>Pterygota</taxon>
        <taxon>Neoptera</taxon>
        <taxon>Endopterygota</taxon>
        <taxon>Coleoptera</taxon>
        <taxon>Polyphaga</taxon>
        <taxon>Cucujiformia</taxon>
        <taxon>Coccinelloidea</taxon>
        <taxon>Coccinellidae</taxon>
        <taxon>Epilachninae</taxon>
        <taxon>Epilachnini</taxon>
        <taxon>Henosepilachna</taxon>
    </lineage>
</organism>
<evidence type="ECO:0000313" key="2">
    <source>
        <dbReference type="Proteomes" id="UP001431783"/>
    </source>
</evidence>
<accession>A0AAW1TTP6</accession>
<proteinExistence type="predicted"/>
<gene>
    <name evidence="1" type="ORF">WA026_014244</name>
</gene>
<protein>
    <submittedName>
        <fullName evidence="1">Uncharacterized protein</fullName>
    </submittedName>
</protein>
<dbReference type="AlphaFoldDB" id="A0AAW1TTP6"/>
<keyword evidence="2" id="KW-1185">Reference proteome</keyword>
<sequence length="99" mass="11526">MMTRKTNLAEANFNNQFCRSSYVNILDDITLISSTSDETDFPNYRNKQTSLDYMTYNIFNTVTIIKTDQINTGEKEVHRDLLSDNNENMNELEQDVSDI</sequence>
<reference evidence="1 2" key="1">
    <citation type="submission" date="2023-03" db="EMBL/GenBank/DDBJ databases">
        <title>Genome insight into feeding habits of ladybird beetles.</title>
        <authorList>
            <person name="Li H.-S."/>
            <person name="Huang Y.-H."/>
            <person name="Pang H."/>
        </authorList>
    </citation>
    <scope>NUCLEOTIDE SEQUENCE [LARGE SCALE GENOMIC DNA]</scope>
    <source>
        <strain evidence="1">SYSU_2023b</strain>
        <tissue evidence="1">Whole body</tissue>
    </source>
</reference>
<dbReference type="Proteomes" id="UP001431783">
    <property type="component" value="Unassembled WGS sequence"/>
</dbReference>
<comment type="caution">
    <text evidence="1">The sequence shown here is derived from an EMBL/GenBank/DDBJ whole genome shotgun (WGS) entry which is preliminary data.</text>
</comment>
<dbReference type="EMBL" id="JARQZJ010000007">
    <property type="protein sequence ID" value="KAK9871788.1"/>
    <property type="molecule type" value="Genomic_DNA"/>
</dbReference>
<name>A0AAW1TTP6_9CUCU</name>
<evidence type="ECO:0000313" key="1">
    <source>
        <dbReference type="EMBL" id="KAK9871788.1"/>
    </source>
</evidence>